<dbReference type="STRING" id="1123062.SAMN02745775_1163"/>
<reference evidence="2 3" key="1">
    <citation type="submission" date="2016-10" db="EMBL/GenBank/DDBJ databases">
        <authorList>
            <person name="de Groot N.N."/>
        </authorList>
    </citation>
    <scope>NUCLEOTIDE SEQUENCE [LARGE SCALE GENOMIC DNA]</scope>
    <source>
        <strain evidence="2 3">DSM 19981</strain>
    </source>
</reference>
<dbReference type="Gene3D" id="2.60.40.10">
    <property type="entry name" value="Immunoglobulins"/>
    <property type="match status" value="15"/>
</dbReference>
<dbReference type="Proteomes" id="UP000199473">
    <property type="component" value="Unassembled WGS sequence"/>
</dbReference>
<protein>
    <submittedName>
        <fullName evidence="2">Ig-like domain (Group 3)</fullName>
    </submittedName>
</protein>
<organism evidence="2 3">
    <name type="scientific">Falsiroseomonas stagni DSM 19981</name>
    <dbReference type="NCBI Taxonomy" id="1123062"/>
    <lineage>
        <taxon>Bacteria</taxon>
        <taxon>Pseudomonadati</taxon>
        <taxon>Pseudomonadota</taxon>
        <taxon>Alphaproteobacteria</taxon>
        <taxon>Acetobacterales</taxon>
        <taxon>Roseomonadaceae</taxon>
        <taxon>Falsiroseomonas</taxon>
    </lineage>
</organism>
<gene>
    <name evidence="2" type="ORF">SAMN02745775_1163</name>
</gene>
<dbReference type="InterPro" id="IPR022038">
    <property type="entry name" value="Ig-like_bact"/>
</dbReference>
<dbReference type="RefSeq" id="WP_175534184.1">
    <property type="nucleotide sequence ID" value="NZ_FOSQ01000016.1"/>
</dbReference>
<feature type="domain" description="Ig-like" evidence="1">
    <location>
        <begin position="1061"/>
        <end position="1151"/>
    </location>
</feature>
<feature type="domain" description="Ig-like" evidence="1">
    <location>
        <begin position="803"/>
        <end position="832"/>
    </location>
</feature>
<dbReference type="Pfam" id="PF12245">
    <property type="entry name" value="Big_3_2"/>
    <property type="match status" value="2"/>
</dbReference>
<evidence type="ECO:0000259" key="1">
    <source>
        <dbReference type="Pfam" id="PF12245"/>
    </source>
</evidence>
<name>A0A1I4EF13_9PROT</name>
<dbReference type="InterPro" id="IPR013783">
    <property type="entry name" value="Ig-like_fold"/>
</dbReference>
<evidence type="ECO:0000313" key="3">
    <source>
        <dbReference type="Proteomes" id="UP000199473"/>
    </source>
</evidence>
<keyword evidence="3" id="KW-1185">Reference proteome</keyword>
<proteinExistence type="predicted"/>
<feature type="non-terminal residue" evidence="2">
    <location>
        <position position="2027"/>
    </location>
</feature>
<evidence type="ECO:0000313" key="2">
    <source>
        <dbReference type="EMBL" id="SFL04355.1"/>
    </source>
</evidence>
<sequence>MSFSGPTTTISGIDISQDSGSSAADFVTKNAIQNVTATLSAALVSGEALEASVDGGLNWTDISSSVFAGTSVAWSSVTLAGNSSLQFRVVSGGLSGPVSSQAYVVDTVAPTTTVLGVDISADTGSSASDFLTKTASQTVTATLSAPLAAGEILEASVDNGTTWTTITGSVVGTSVSWSGAALLSGTNSLRLRVTDAAGNTGTESVRPYELDTVAPGTTVSSISISDDTGVSSSDLVTKTASQTITTTLSSGLAGGEILELSVDGGASWSDISASVTGTSVSAAAQLIGGTSSIQMRVTDAAGNYGPAQGLGYTLLTVAPDVTVSAIDISADTGTSDSDFNTNNSSQTISATLSSTLGVDQILLGSVDGGVSWGSLNGAVSGTTLNWSVSLRPGSNDILLRVEDFAGNSGPVASRSYVLDTVAPLTSAASIDISDDTGASPSDFRTNESAQTVTATLSTALASGEILEGSTDGGATWTDITGSVTGTAVNWVGATLSGASAIQFQVKDLAGNIGSLSSQAYVLDTASTTISGIGISADTGGSASDFITKTASQTITATLGSALEAGEILEGSVDGGASWIDITSSVSGTSVTWVGATLAGSSSIKLRTTDVAGNTSVDTQNYVLDTSPATTTASSIDISSDTGISSNDFVTKDAAQTITATLSSALVAGEALYGSVDGGATWTDITGSVTGTAVSWSGPNATLVGSDSIVLRVTDAAGNNGVLSSQNYVLDQTGTGVSAIDISDDTGSSDSDFITSAGSQTITATLGATLDTGDLVEGSIDNGATWTDITSSVTGTTVTWAGQTLTGSNTIQIKVTDAAGNVGTIASQAYVIDTTAATTTVSAIGLSSDTGALTTDLVTNDAGPQTINATLSAALTTGEVLEGSLDGGVTWADVTFAATGTVIAWSGVALSAGVNDIRLRVTDAAGNVGIPSIQAYELDQTAPLTAVSITSISNDSGTSSSDFLTKTPFQIVNVAFSAPLAVGEYVEASVDGGVTWAAQGGVAGTSTHSFGVTLPGAFGTVASSSIQVRVTDVAGNGGTAGIQNYVLDQLDPVTTASNIDISSDTGVSSSDFETKQATQTITATLTTPLDPGDILQGSVDGGVNWTDITNQISGTIVTWTGATLSGSSSIELRVVDAAGNIGTVSAQSYVLDTVGATTVSGIGLSSDTGSSASDLITNVAAQTVTATLSSPLLAGEILEGSVDGGATWTTISGGVGSTAVNWTGVTLSGSSSIQLRVTDVAGNVGVAGTAAYVLDTTAATTTVSQIDISADAGTLATDFLTNVATQDITATLSTALLAGEVLEGSVDGGLTWTDITTSVSGTAVNWVGATLLSGVQSVTSSSIHMRVLDAAGNAGISSTQAYVLDTQFTTISGIAISSDTGTSATDDITKDALQTVTATLSAPLLPGEVLELSVDGGVSWANVAPSSVTGTAVSAPAVLASGSNSVQLRLTPDAAGNRGFASLAYELDTTPPATTLSGIDISSDTGTSASDFVTNVAAQTVTATLSSALATGEVLQGSVDGGATWSDITPSATGTAVSWTGLTLAGSSSVQLRVMDAAGNTGSVASEAYVLDTTAPTTTLSAIDIASDSGASATDFVTNVASQTVTATLSSALATGDILEGSVDGGASWSDITGSVSGTAVSWATATLAGSSSIQLRVTDAAGNTGSAASQAYVLDTTAPGVSGIDISSDSGTLATDFLTNVASQIVTATLNAALAAGEVLEGSVDGGTTWTNITGSVSGTAVTWSGVTLSGSSTIQLRVTDEAGNVGSTSQAYVVDTVAPTKTLSGFDISADTGTFATDFVTNAASQTVTATLSSALATGEILQGSVDGGTSWSDITSAASGTAVSWTGATLAGSSSIQVRVMDAAGNAGAAFGQVYELDTVAPATTFSGFDISADTGTSAGDFVTKAASQTVTATLSSALAAGDILQGSVDGGATWSDITSAASGTAVSWAGATLAGSSSIQLRVMDVAGNAGAAFDQAYVLDTVAPTTTLSGLAIGTDTGTSTSDRLTKVASQTVTATLSSALAS</sequence>
<accession>A0A1I4EF13</accession>
<dbReference type="EMBL" id="FOSQ01000016">
    <property type="protein sequence ID" value="SFL04355.1"/>
    <property type="molecule type" value="Genomic_DNA"/>
</dbReference>